<dbReference type="InParanoid" id="A0A7J8HZY9"/>
<reference evidence="2 3" key="1">
    <citation type="journal article" date="2020" name="Nature">
        <title>Six reference-quality genomes reveal evolution of bat adaptations.</title>
        <authorList>
            <person name="Jebb D."/>
            <person name="Huang Z."/>
            <person name="Pippel M."/>
            <person name="Hughes G.M."/>
            <person name="Lavrichenko K."/>
            <person name="Devanna P."/>
            <person name="Winkler S."/>
            <person name="Jermiin L.S."/>
            <person name="Skirmuntt E.C."/>
            <person name="Katzourakis A."/>
            <person name="Burkitt-Gray L."/>
            <person name="Ray D.A."/>
            <person name="Sullivan K.A.M."/>
            <person name="Roscito J.G."/>
            <person name="Kirilenko B.M."/>
            <person name="Davalos L.M."/>
            <person name="Corthals A.P."/>
            <person name="Power M.L."/>
            <person name="Jones G."/>
            <person name="Ransome R.D."/>
            <person name="Dechmann D.K.N."/>
            <person name="Locatelli A.G."/>
            <person name="Puechmaille S.J."/>
            <person name="Fedrigo O."/>
            <person name="Jarvis E.D."/>
            <person name="Hiller M."/>
            <person name="Vernes S.C."/>
            <person name="Myers E.W."/>
            <person name="Teeling E.C."/>
        </authorList>
    </citation>
    <scope>NUCLEOTIDE SEQUENCE [LARGE SCALE GENOMIC DNA]</scope>
    <source>
        <strain evidence="2">MMolMol1</strain>
        <tissue evidence="2">Muscle</tissue>
    </source>
</reference>
<dbReference type="EMBL" id="JACASF010000005">
    <property type="protein sequence ID" value="KAF6477956.1"/>
    <property type="molecule type" value="Genomic_DNA"/>
</dbReference>
<feature type="region of interest" description="Disordered" evidence="1">
    <location>
        <begin position="20"/>
        <end position="65"/>
    </location>
</feature>
<sequence>MSVFSLSGLHVLYVEQCTVKRRQSGSASSSPLSHREPLTGRGGRATHTPSRPASPRGKRPSSQPFPGALPALSVFLLTCEPPGCSPKDSAAGAAAAAAAAAGRVDLRKTEGTPRVGSRRQPARSPGHYHMTKALPQFISSLCTFHLPSWGKDKGSEICISSSVLQKILKQVQDPLTHFEKLV</sequence>
<organism evidence="2 3">
    <name type="scientific">Molossus molossus</name>
    <name type="common">Pallas' mastiff bat</name>
    <name type="synonym">Vespertilio molossus</name>
    <dbReference type="NCBI Taxonomy" id="27622"/>
    <lineage>
        <taxon>Eukaryota</taxon>
        <taxon>Metazoa</taxon>
        <taxon>Chordata</taxon>
        <taxon>Craniata</taxon>
        <taxon>Vertebrata</taxon>
        <taxon>Euteleostomi</taxon>
        <taxon>Mammalia</taxon>
        <taxon>Eutheria</taxon>
        <taxon>Laurasiatheria</taxon>
        <taxon>Chiroptera</taxon>
        <taxon>Yangochiroptera</taxon>
        <taxon>Molossidae</taxon>
        <taxon>Molossus</taxon>
    </lineage>
</organism>
<dbReference type="AlphaFoldDB" id="A0A7J8HZY9"/>
<evidence type="ECO:0000313" key="3">
    <source>
        <dbReference type="Proteomes" id="UP000550707"/>
    </source>
</evidence>
<evidence type="ECO:0000313" key="2">
    <source>
        <dbReference type="EMBL" id="KAF6477956.1"/>
    </source>
</evidence>
<accession>A0A7J8HZY9</accession>
<gene>
    <name evidence="2" type="ORF">HJG59_010848</name>
</gene>
<name>A0A7J8HZY9_MOLMO</name>
<protein>
    <submittedName>
        <fullName evidence="2">Uncharacterized protein</fullName>
    </submittedName>
</protein>
<comment type="caution">
    <text evidence="2">The sequence shown here is derived from an EMBL/GenBank/DDBJ whole genome shotgun (WGS) entry which is preliminary data.</text>
</comment>
<proteinExistence type="predicted"/>
<keyword evidence="3" id="KW-1185">Reference proteome</keyword>
<dbReference type="Proteomes" id="UP000550707">
    <property type="component" value="Unassembled WGS sequence"/>
</dbReference>
<evidence type="ECO:0000256" key="1">
    <source>
        <dbReference type="SAM" id="MobiDB-lite"/>
    </source>
</evidence>